<evidence type="ECO:0000256" key="1">
    <source>
        <dbReference type="ARBA" id="ARBA00023002"/>
    </source>
</evidence>
<evidence type="ECO:0000313" key="5">
    <source>
        <dbReference type="Proteomes" id="UP001447188"/>
    </source>
</evidence>
<evidence type="ECO:0000313" key="4">
    <source>
        <dbReference type="EMBL" id="KAL0636274.1"/>
    </source>
</evidence>
<keyword evidence="5" id="KW-1185">Reference proteome</keyword>
<evidence type="ECO:0000259" key="3">
    <source>
        <dbReference type="Pfam" id="PF02668"/>
    </source>
</evidence>
<dbReference type="Gene3D" id="3.60.130.10">
    <property type="entry name" value="Clavaminate synthase-like"/>
    <property type="match status" value="1"/>
</dbReference>
<dbReference type="SUPFAM" id="SSF51197">
    <property type="entry name" value="Clavaminate synthase-like"/>
    <property type="match status" value="1"/>
</dbReference>
<feature type="domain" description="TauD/TfdA-like" evidence="3">
    <location>
        <begin position="139"/>
        <end position="389"/>
    </location>
</feature>
<feature type="region of interest" description="Disordered" evidence="2">
    <location>
        <begin position="1"/>
        <end position="52"/>
    </location>
</feature>
<dbReference type="InterPro" id="IPR050411">
    <property type="entry name" value="AlphaKG_dependent_hydroxylases"/>
</dbReference>
<gene>
    <name evidence="4" type="ORF">Q9L58_004731</name>
</gene>
<dbReference type="PANTHER" id="PTHR10696">
    <property type="entry name" value="GAMMA-BUTYROBETAINE HYDROXYLASE-RELATED"/>
    <property type="match status" value="1"/>
</dbReference>
<dbReference type="InterPro" id="IPR042098">
    <property type="entry name" value="TauD-like_sf"/>
</dbReference>
<accession>A0ABR3GK11</accession>
<dbReference type="Proteomes" id="UP001447188">
    <property type="component" value="Unassembled WGS sequence"/>
</dbReference>
<dbReference type="Pfam" id="PF02668">
    <property type="entry name" value="TauD"/>
    <property type="match status" value="1"/>
</dbReference>
<comment type="caution">
    <text evidence="4">The sequence shown here is derived from an EMBL/GenBank/DDBJ whole genome shotgun (WGS) entry which is preliminary data.</text>
</comment>
<dbReference type="EMBL" id="JBBBZM010000053">
    <property type="protein sequence ID" value="KAL0636274.1"/>
    <property type="molecule type" value="Genomic_DNA"/>
</dbReference>
<protein>
    <recommendedName>
        <fullName evidence="3">TauD/TfdA-like domain-containing protein</fullName>
    </recommendedName>
</protein>
<organism evidence="4 5">
    <name type="scientific">Discina gigas</name>
    <dbReference type="NCBI Taxonomy" id="1032678"/>
    <lineage>
        <taxon>Eukaryota</taxon>
        <taxon>Fungi</taxon>
        <taxon>Dikarya</taxon>
        <taxon>Ascomycota</taxon>
        <taxon>Pezizomycotina</taxon>
        <taxon>Pezizomycetes</taxon>
        <taxon>Pezizales</taxon>
        <taxon>Discinaceae</taxon>
        <taxon>Discina</taxon>
    </lineage>
</organism>
<reference evidence="4 5" key="1">
    <citation type="submission" date="2024-02" db="EMBL/GenBank/DDBJ databases">
        <title>Discinaceae phylogenomics.</title>
        <authorList>
            <person name="Dirks A.C."/>
            <person name="James T.Y."/>
        </authorList>
    </citation>
    <scope>NUCLEOTIDE SEQUENCE [LARGE SCALE GENOMIC DNA]</scope>
    <source>
        <strain evidence="4 5">ACD0624</strain>
    </source>
</reference>
<dbReference type="PANTHER" id="PTHR10696:SF49">
    <property type="entry name" value="TAUD_TFDA-LIKE DOMAIN-CONTAINING PROTEIN"/>
    <property type="match status" value="1"/>
</dbReference>
<keyword evidence="1" id="KW-0560">Oxidoreductase</keyword>
<proteinExistence type="predicted"/>
<evidence type="ECO:0000256" key="2">
    <source>
        <dbReference type="SAM" id="MobiDB-lite"/>
    </source>
</evidence>
<name>A0ABR3GK11_9PEZI</name>
<sequence>MVPPVALRYANERPPDQDLAFSPPASRRSMGRRATARGRDQKPALDSTVHSQEPDIEWIPSFKSYRDRCLRRIKNGGLAKTLPEGFPAKLESPLAWEGSQLKKEEYIVELSAQEIAETEDALRDFKSQQLPISCITRKTFVLPNLGPRLIALGASLYHGRGFFVLRGLEPQRYSSEDNVLIYVGLSSYVAEKRGRQDEHNNMLLHLIDLTAEVAPDNLRQAPYSNVQQPYHTDIGDILALYTLGQANKGGKSKLASNWTVYNDLAESRPDHIHTLQSPDWIFDTFGRPGEPYYRRPLLFNQAGKMVLAFSRRILTGSKVSPRSKNIPPMTDAQADALDAVHFTAEKHSLTLDGQRGDVLFWNNMSIMHAREGFTDGSSRDQKRHLLRLWLRSEEHAWETPECLKSAWKVAYGDDDTLTEKWPVDPIMDRDHVTTQRRSSGHG</sequence>
<dbReference type="InterPro" id="IPR003819">
    <property type="entry name" value="TauD/TfdA-like"/>
</dbReference>